<name>A0A1R3FXN8_9ROSI</name>
<organism evidence="2 3">
    <name type="scientific">Corchorus olitorius</name>
    <dbReference type="NCBI Taxonomy" id="93759"/>
    <lineage>
        <taxon>Eukaryota</taxon>
        <taxon>Viridiplantae</taxon>
        <taxon>Streptophyta</taxon>
        <taxon>Embryophyta</taxon>
        <taxon>Tracheophyta</taxon>
        <taxon>Spermatophyta</taxon>
        <taxon>Magnoliopsida</taxon>
        <taxon>eudicotyledons</taxon>
        <taxon>Gunneridae</taxon>
        <taxon>Pentapetalae</taxon>
        <taxon>rosids</taxon>
        <taxon>malvids</taxon>
        <taxon>Malvales</taxon>
        <taxon>Malvaceae</taxon>
        <taxon>Grewioideae</taxon>
        <taxon>Apeibeae</taxon>
        <taxon>Corchorus</taxon>
    </lineage>
</organism>
<keyword evidence="1" id="KW-0732">Signal</keyword>
<feature type="signal peptide" evidence="1">
    <location>
        <begin position="1"/>
        <end position="27"/>
    </location>
</feature>
<feature type="chain" id="PRO_5012051389" description="Rapid ALkalinization Factor" evidence="1">
    <location>
        <begin position="28"/>
        <end position="119"/>
    </location>
</feature>
<evidence type="ECO:0000313" key="2">
    <source>
        <dbReference type="EMBL" id="OMO50609.1"/>
    </source>
</evidence>
<dbReference type="AlphaFoldDB" id="A0A1R3FXN8"/>
<sequence>MGKDLGRALSLGTLIITLMILLHTSSCQTANFASLEEKINATTTIADEYNMESAEFLMDSDVGRVLFDFRYLIGRSGFRRRPIVTCDRGNAYALCLPAKNQRQIRPDRCGIYKRRGCFF</sequence>
<proteinExistence type="predicted"/>
<dbReference type="Proteomes" id="UP000187203">
    <property type="component" value="Unassembled WGS sequence"/>
</dbReference>
<dbReference type="OrthoDB" id="941736at2759"/>
<gene>
    <name evidence="2" type="ORF">COLO4_37985</name>
</gene>
<dbReference type="EMBL" id="AWUE01024482">
    <property type="protein sequence ID" value="OMO50609.1"/>
    <property type="molecule type" value="Genomic_DNA"/>
</dbReference>
<evidence type="ECO:0000313" key="3">
    <source>
        <dbReference type="Proteomes" id="UP000187203"/>
    </source>
</evidence>
<evidence type="ECO:0000256" key="1">
    <source>
        <dbReference type="SAM" id="SignalP"/>
    </source>
</evidence>
<accession>A0A1R3FXN8</accession>
<evidence type="ECO:0008006" key="4">
    <source>
        <dbReference type="Google" id="ProtNLM"/>
    </source>
</evidence>
<reference evidence="3" key="1">
    <citation type="submission" date="2013-09" db="EMBL/GenBank/DDBJ databases">
        <title>Corchorus olitorius genome sequencing.</title>
        <authorList>
            <person name="Alam M."/>
            <person name="Haque M.S."/>
            <person name="Islam M.S."/>
            <person name="Emdad E.M."/>
            <person name="Islam M.M."/>
            <person name="Ahmed B."/>
            <person name="Halim A."/>
            <person name="Hossen Q.M.M."/>
            <person name="Hossain M.Z."/>
            <person name="Ahmed R."/>
            <person name="Khan M.M."/>
            <person name="Islam R."/>
            <person name="Rashid M.M."/>
            <person name="Khan S.A."/>
            <person name="Rahman M.S."/>
            <person name="Alam M."/>
            <person name="Yahiya A.S."/>
            <person name="Khan M.S."/>
            <person name="Azam M.S."/>
            <person name="Haque T."/>
            <person name="Lashkar M.Z.H."/>
            <person name="Akhand A.I."/>
            <person name="Morshed G."/>
            <person name="Roy S."/>
            <person name="Uddin K.S."/>
            <person name="Rabeya T."/>
            <person name="Hossain A.S."/>
            <person name="Chowdhury A."/>
            <person name="Snigdha A.R."/>
            <person name="Mortoza M.S."/>
            <person name="Matin S.A."/>
            <person name="Hoque S.M.E."/>
            <person name="Islam M.K."/>
            <person name="Roy D.K."/>
            <person name="Haider R."/>
            <person name="Moosa M.M."/>
            <person name="Elias S.M."/>
            <person name="Hasan A.M."/>
            <person name="Jahan S."/>
            <person name="Shafiuddin M."/>
            <person name="Mahmood N."/>
            <person name="Shommy N.S."/>
        </authorList>
    </citation>
    <scope>NUCLEOTIDE SEQUENCE [LARGE SCALE GENOMIC DNA]</scope>
    <source>
        <strain evidence="3">cv. O-4</strain>
    </source>
</reference>
<protein>
    <recommendedName>
        <fullName evidence="4">Rapid ALkalinization Factor</fullName>
    </recommendedName>
</protein>
<keyword evidence="3" id="KW-1185">Reference proteome</keyword>
<comment type="caution">
    <text evidence="2">The sequence shown here is derived from an EMBL/GenBank/DDBJ whole genome shotgun (WGS) entry which is preliminary data.</text>
</comment>